<dbReference type="InterPro" id="IPR011051">
    <property type="entry name" value="RmlC_Cupin_sf"/>
</dbReference>
<name>A0A133KSX5_BIFBI</name>
<sequence>MRRERATKRYGNVTKENIMADENEQQSACEAGRDEQHCKCRQRRAAAEAAAANASAAQQPAAHHCACKHDGAAEAGEGEAHHCKCKHGDAEEAGDEQPKHCACKHDAEGHAISTEPHLGYVADLASLIEIQQESTVSRVVMREDGLRVVLFGFDKDQALSEHTAAMPVTIQVLEGKLRVGGEGREVELVPGGVVYLSARLPHTVYAVEPSKMLLSMFDNRG</sequence>
<evidence type="ECO:0008006" key="4">
    <source>
        <dbReference type="Google" id="ProtNLM"/>
    </source>
</evidence>
<evidence type="ECO:0000313" key="2">
    <source>
        <dbReference type="EMBL" id="KWZ82671.1"/>
    </source>
</evidence>
<dbReference type="Proteomes" id="UP000070092">
    <property type="component" value="Unassembled WGS sequence"/>
</dbReference>
<reference evidence="2 3" key="1">
    <citation type="submission" date="2016-01" db="EMBL/GenBank/DDBJ databases">
        <authorList>
            <person name="Oliw E.H."/>
        </authorList>
    </citation>
    <scope>NUCLEOTIDE SEQUENCE [LARGE SCALE GENOMIC DNA]</scope>
    <source>
        <strain evidence="2 3">MJR8628B</strain>
    </source>
</reference>
<dbReference type="SUPFAM" id="SSF51182">
    <property type="entry name" value="RmlC-like cupins"/>
    <property type="match status" value="1"/>
</dbReference>
<evidence type="ECO:0000256" key="1">
    <source>
        <dbReference type="SAM" id="MobiDB-lite"/>
    </source>
</evidence>
<accession>A0A133KSX5</accession>
<dbReference type="InterPro" id="IPR014710">
    <property type="entry name" value="RmlC-like_jellyroll"/>
</dbReference>
<dbReference type="PATRIC" id="fig|1681.53.peg.215"/>
<dbReference type="PANTHER" id="PTHR37694">
    <property type="entry name" value="SLR8022 PROTEIN"/>
    <property type="match status" value="1"/>
</dbReference>
<dbReference type="PANTHER" id="PTHR37694:SF1">
    <property type="entry name" value="SLR8022 PROTEIN"/>
    <property type="match status" value="1"/>
</dbReference>
<organism evidence="2 3">
    <name type="scientific">Bifidobacterium bifidum</name>
    <dbReference type="NCBI Taxonomy" id="1681"/>
    <lineage>
        <taxon>Bacteria</taxon>
        <taxon>Bacillati</taxon>
        <taxon>Actinomycetota</taxon>
        <taxon>Actinomycetes</taxon>
        <taxon>Bifidobacteriales</taxon>
        <taxon>Bifidobacteriaceae</taxon>
        <taxon>Bifidobacterium</taxon>
    </lineage>
</organism>
<dbReference type="Gene3D" id="2.60.120.10">
    <property type="entry name" value="Jelly Rolls"/>
    <property type="match status" value="1"/>
</dbReference>
<gene>
    <name evidence="2" type="ORF">HMPREF3196_00221</name>
</gene>
<protein>
    <recommendedName>
        <fullName evidence="4">Cupin</fullName>
    </recommendedName>
</protein>
<comment type="caution">
    <text evidence="2">The sequence shown here is derived from an EMBL/GenBank/DDBJ whole genome shotgun (WGS) entry which is preliminary data.</text>
</comment>
<proteinExistence type="predicted"/>
<evidence type="ECO:0000313" key="3">
    <source>
        <dbReference type="Proteomes" id="UP000070092"/>
    </source>
</evidence>
<feature type="region of interest" description="Disordered" evidence="1">
    <location>
        <begin position="1"/>
        <end position="28"/>
    </location>
</feature>
<dbReference type="AlphaFoldDB" id="A0A133KSX5"/>
<dbReference type="CDD" id="cd02230">
    <property type="entry name" value="cupin_HP0902-like"/>
    <property type="match status" value="1"/>
</dbReference>
<dbReference type="EMBL" id="LRPO01000006">
    <property type="protein sequence ID" value="KWZ82671.1"/>
    <property type="molecule type" value="Genomic_DNA"/>
</dbReference>